<keyword evidence="2" id="KW-1185">Reference proteome</keyword>
<proteinExistence type="predicted"/>
<protein>
    <submittedName>
        <fullName evidence="1">Uncharacterized protein</fullName>
    </submittedName>
</protein>
<evidence type="ECO:0000313" key="2">
    <source>
        <dbReference type="Proteomes" id="UP000005239"/>
    </source>
</evidence>
<accession>A0A8R1V4E6</accession>
<reference evidence="1" key="2">
    <citation type="submission" date="2022-06" db="UniProtKB">
        <authorList>
            <consortium name="EnsemblMetazoa"/>
        </authorList>
    </citation>
    <scope>IDENTIFICATION</scope>
    <source>
        <strain evidence="1">PS312</strain>
    </source>
</reference>
<accession>A0A2A6CQ46</accession>
<name>A0A2A6CQ46_PRIPA</name>
<sequence>MVMLTSQIAFGMNETAQIDNVLMHTWYLDGQSDEKLRGMKRRIVKFIRLDIVASWPIPAVTLRRISL</sequence>
<organism evidence="1 2">
    <name type="scientific">Pristionchus pacificus</name>
    <name type="common">Parasitic nematode worm</name>
    <dbReference type="NCBI Taxonomy" id="54126"/>
    <lineage>
        <taxon>Eukaryota</taxon>
        <taxon>Metazoa</taxon>
        <taxon>Ecdysozoa</taxon>
        <taxon>Nematoda</taxon>
        <taxon>Chromadorea</taxon>
        <taxon>Rhabditida</taxon>
        <taxon>Rhabditina</taxon>
        <taxon>Diplogasteromorpha</taxon>
        <taxon>Diplogasteroidea</taxon>
        <taxon>Neodiplogasteridae</taxon>
        <taxon>Pristionchus</taxon>
    </lineage>
</organism>
<evidence type="ECO:0000313" key="1">
    <source>
        <dbReference type="EnsemblMetazoa" id="PPA45668.1"/>
    </source>
</evidence>
<gene>
    <name evidence="1" type="primary">WBGene00284037</name>
</gene>
<reference evidence="2" key="1">
    <citation type="journal article" date="2008" name="Nat. Genet.">
        <title>The Pristionchus pacificus genome provides a unique perspective on nematode lifestyle and parasitism.</title>
        <authorList>
            <person name="Dieterich C."/>
            <person name="Clifton S.W."/>
            <person name="Schuster L.N."/>
            <person name="Chinwalla A."/>
            <person name="Delehaunty K."/>
            <person name="Dinkelacker I."/>
            <person name="Fulton L."/>
            <person name="Fulton R."/>
            <person name="Godfrey J."/>
            <person name="Minx P."/>
            <person name="Mitreva M."/>
            <person name="Roeseler W."/>
            <person name="Tian H."/>
            <person name="Witte H."/>
            <person name="Yang S.P."/>
            <person name="Wilson R.K."/>
            <person name="Sommer R.J."/>
        </authorList>
    </citation>
    <scope>NUCLEOTIDE SEQUENCE [LARGE SCALE GENOMIC DNA]</scope>
    <source>
        <strain evidence="2">PS312</strain>
    </source>
</reference>
<dbReference type="Proteomes" id="UP000005239">
    <property type="component" value="Unassembled WGS sequence"/>
</dbReference>
<dbReference type="AlphaFoldDB" id="A0A2A6CQ46"/>
<dbReference type="EnsemblMetazoa" id="PPA45668.1">
    <property type="protein sequence ID" value="PPA45668.1"/>
    <property type="gene ID" value="WBGene00284037"/>
</dbReference>